<accession>A0ABN8RBY8</accession>
<protein>
    <recommendedName>
        <fullName evidence="3">SSD domain-containing protein</fullName>
    </recommendedName>
</protein>
<feature type="non-terminal residue" evidence="4">
    <location>
        <position position="1"/>
    </location>
</feature>
<feature type="transmembrane region" description="Helical" evidence="2">
    <location>
        <begin position="745"/>
        <end position="766"/>
    </location>
</feature>
<feature type="transmembrane region" description="Helical" evidence="2">
    <location>
        <begin position="377"/>
        <end position="398"/>
    </location>
</feature>
<feature type="transmembrane region" description="Helical" evidence="2">
    <location>
        <begin position="308"/>
        <end position="329"/>
    </location>
</feature>
<dbReference type="InterPro" id="IPR053958">
    <property type="entry name" value="HMGCR/SNAP/NPC1-like_SSD"/>
</dbReference>
<dbReference type="InterPro" id="IPR051697">
    <property type="entry name" value="Patched_domain-protein"/>
</dbReference>
<keyword evidence="5" id="KW-1185">Reference proteome</keyword>
<evidence type="ECO:0000313" key="5">
    <source>
        <dbReference type="Proteomes" id="UP001159405"/>
    </source>
</evidence>
<evidence type="ECO:0000259" key="3">
    <source>
        <dbReference type="PROSITE" id="PS50156"/>
    </source>
</evidence>
<dbReference type="PANTHER" id="PTHR10796">
    <property type="entry name" value="PATCHED-RELATED"/>
    <property type="match status" value="1"/>
</dbReference>
<keyword evidence="2" id="KW-0812">Transmembrane</keyword>
<keyword evidence="2" id="KW-0472">Membrane</keyword>
<dbReference type="Proteomes" id="UP001159405">
    <property type="component" value="Unassembled WGS sequence"/>
</dbReference>
<dbReference type="Gene3D" id="1.20.1640.10">
    <property type="entry name" value="Multidrug efflux transporter AcrB transmembrane domain"/>
    <property type="match status" value="2"/>
</dbReference>
<dbReference type="Pfam" id="PF12349">
    <property type="entry name" value="Sterol-sensing"/>
    <property type="match status" value="1"/>
</dbReference>
<name>A0ABN8RBY8_9CNID</name>
<comment type="caution">
    <text evidence="4">The sequence shown here is derived from an EMBL/GenBank/DDBJ whole genome shotgun (WGS) entry which is preliminary data.</text>
</comment>
<dbReference type="PANTHER" id="PTHR10796:SF92">
    <property type="entry name" value="PATCHED-RELATED, ISOFORM A"/>
    <property type="match status" value="1"/>
</dbReference>
<dbReference type="SUPFAM" id="SSF82866">
    <property type="entry name" value="Multidrug efflux transporter AcrB transmembrane domain"/>
    <property type="match status" value="2"/>
</dbReference>
<proteinExistence type="inferred from homology"/>
<dbReference type="PROSITE" id="PS50156">
    <property type="entry name" value="SSD"/>
    <property type="match status" value="1"/>
</dbReference>
<comment type="similarity">
    <text evidence="1">Belongs to the patched family.</text>
</comment>
<reference evidence="4 5" key="1">
    <citation type="submission" date="2022-05" db="EMBL/GenBank/DDBJ databases">
        <authorList>
            <consortium name="Genoscope - CEA"/>
            <person name="William W."/>
        </authorList>
    </citation>
    <scope>NUCLEOTIDE SEQUENCE [LARGE SCALE GENOMIC DNA]</scope>
</reference>
<organism evidence="4 5">
    <name type="scientific">Porites lobata</name>
    <dbReference type="NCBI Taxonomy" id="104759"/>
    <lineage>
        <taxon>Eukaryota</taxon>
        <taxon>Metazoa</taxon>
        <taxon>Cnidaria</taxon>
        <taxon>Anthozoa</taxon>
        <taxon>Hexacorallia</taxon>
        <taxon>Scleractinia</taxon>
        <taxon>Fungiina</taxon>
        <taxon>Poritidae</taxon>
        <taxon>Porites</taxon>
    </lineage>
</organism>
<feature type="transmembrane region" description="Helical" evidence="2">
    <location>
        <begin position="778"/>
        <end position="802"/>
    </location>
</feature>
<feature type="transmembrane region" description="Helical" evidence="2">
    <location>
        <begin position="413"/>
        <end position="435"/>
    </location>
</feature>
<evidence type="ECO:0000256" key="2">
    <source>
        <dbReference type="SAM" id="Phobius"/>
    </source>
</evidence>
<feature type="domain" description="SSD" evidence="3">
    <location>
        <begin position="276"/>
        <end position="435"/>
    </location>
</feature>
<feature type="transmembrane region" description="Helical" evidence="2">
    <location>
        <begin position="335"/>
        <end position="356"/>
    </location>
</feature>
<gene>
    <name evidence="4" type="ORF">PLOB_00018531</name>
</gene>
<dbReference type="InterPro" id="IPR000731">
    <property type="entry name" value="SSD"/>
</dbReference>
<evidence type="ECO:0000313" key="4">
    <source>
        <dbReference type="EMBL" id="CAH3176900.1"/>
    </source>
</evidence>
<feature type="transmembrane region" description="Helical" evidence="2">
    <location>
        <begin position="814"/>
        <end position="838"/>
    </location>
</feature>
<keyword evidence="2" id="KW-1133">Transmembrane helix</keyword>
<feature type="transmembrane region" description="Helical" evidence="2">
    <location>
        <begin position="43"/>
        <end position="63"/>
    </location>
</feature>
<sequence>VFRSGLFGFRSLYSTWVSFCNWLHHSLEKLFGAMGENISNHPFATIAMAIFLVGLFSIGFLWLNPENRSAKIFVPQNSKSQQDLDKASKFFKLKLRQEKVIIVPKQGENIIDPKCLKEVLQVHFAVENLTGYADVCSVRPGVKERSREFCMAVNPLELFNYNAENLVDIKAKLSSALNCPGVLMRNGRPSCLNFPKMFSGIAKNESSNEILSAQALQITWYVDEPSSDKSTDEIEAWEEAFIEKLSSLHDELSNIEIYISAEKSLDDAVAASSSSDIRWFSLTFTLMLQFASVMVGKVFTNPLTGHSLLALGGTFAVALGILAGFSLSMLAQTPFVSIVGVLPFLVVGIGLDDMFIIVDHLDRQERQLKVPTVVRRVMSGTGVTITMTTLTDLVAFAVSTNSQFPSIQYFCTYASLTITFAFLMIVTVFVAMMSFDVRRIKANRRNCLPMCYAPEPKEGQPPWDEPQPQVSNRLMKRWAEFLMCPTVKTAVVLISLCLLGGGIYATIHVDQEFDRSLLAKEGTYFDEFVKIERKYFELPMETSIVSSGNVEYGTVSVQNEITELSEIVALNKYFEKDTVTWMGDFLKYCEDHNKSCDGDDFMASLKSFLSTSKFSYYNGDIKFGQNETVIEASRITAFMRRSHSSVFKKDAMLSMRKDLSAKSKLPVFVAAAPFVYLEQYAAILSETIRNLTIAALAVFIVTAPFLIDLSVSFLVFVGFVSLIFELFGMMWLLNVSLNSISMINLVMAIGFAVDYSAHVAHAFVKATDTSADKRVVEAVTYVGASVMLGGASTLIGILMTAFSKSKIFQIFFKMFFSMVLLGLLHGLCFLPVHLSVLYNLAASVYKRRGSNGKQSEVVPGAEGTVYCNPTGNKLPLESSAINQETQKDCREASNLLSSEQQLNDSTTKGWKN</sequence>
<evidence type="ECO:0000256" key="1">
    <source>
        <dbReference type="ARBA" id="ARBA00005585"/>
    </source>
</evidence>
<dbReference type="EMBL" id="CALNXK010000218">
    <property type="protein sequence ID" value="CAH3176900.1"/>
    <property type="molecule type" value="Genomic_DNA"/>
</dbReference>